<feature type="transmembrane region" description="Helical" evidence="1">
    <location>
        <begin position="16"/>
        <end position="33"/>
    </location>
</feature>
<proteinExistence type="predicted"/>
<feature type="non-terminal residue" evidence="2">
    <location>
        <position position="61"/>
    </location>
</feature>
<gene>
    <name evidence="2" type="ORF">M9458_048644</name>
</gene>
<keyword evidence="1" id="KW-1133">Transmembrane helix</keyword>
<reference evidence="2 3" key="1">
    <citation type="submission" date="2024-05" db="EMBL/GenBank/DDBJ databases">
        <title>Genome sequencing and assembly of Indian major carp, Cirrhinus mrigala (Hamilton, 1822).</title>
        <authorList>
            <person name="Mohindra V."/>
            <person name="Chowdhury L.M."/>
            <person name="Lal K."/>
            <person name="Jena J.K."/>
        </authorList>
    </citation>
    <scope>NUCLEOTIDE SEQUENCE [LARGE SCALE GENOMIC DNA]</scope>
    <source>
        <strain evidence="2">CM1030</strain>
        <tissue evidence="2">Blood</tissue>
    </source>
</reference>
<protein>
    <submittedName>
        <fullName evidence="2">Uncharacterized protein</fullName>
    </submittedName>
</protein>
<dbReference type="Proteomes" id="UP001529510">
    <property type="component" value="Unassembled WGS sequence"/>
</dbReference>
<evidence type="ECO:0000313" key="3">
    <source>
        <dbReference type="Proteomes" id="UP001529510"/>
    </source>
</evidence>
<organism evidence="2 3">
    <name type="scientific">Cirrhinus mrigala</name>
    <name type="common">Mrigala</name>
    <dbReference type="NCBI Taxonomy" id="683832"/>
    <lineage>
        <taxon>Eukaryota</taxon>
        <taxon>Metazoa</taxon>
        <taxon>Chordata</taxon>
        <taxon>Craniata</taxon>
        <taxon>Vertebrata</taxon>
        <taxon>Euteleostomi</taxon>
        <taxon>Actinopterygii</taxon>
        <taxon>Neopterygii</taxon>
        <taxon>Teleostei</taxon>
        <taxon>Ostariophysi</taxon>
        <taxon>Cypriniformes</taxon>
        <taxon>Cyprinidae</taxon>
        <taxon>Labeoninae</taxon>
        <taxon>Labeonini</taxon>
        <taxon>Cirrhinus</taxon>
    </lineage>
</organism>
<evidence type="ECO:0000313" key="2">
    <source>
        <dbReference type="EMBL" id="KAL0157398.1"/>
    </source>
</evidence>
<evidence type="ECO:0000256" key="1">
    <source>
        <dbReference type="SAM" id="Phobius"/>
    </source>
</evidence>
<dbReference type="EMBL" id="JAMKFB020000024">
    <property type="protein sequence ID" value="KAL0157398.1"/>
    <property type="molecule type" value="Genomic_DNA"/>
</dbReference>
<feature type="non-terminal residue" evidence="2">
    <location>
        <position position="1"/>
    </location>
</feature>
<accession>A0ABD0NAS1</accession>
<sequence length="61" mass="6277">APPSVWSTVVSPGSSVAPPSIIAALVVCLLFAVPSPSHIHSFVLLLSPPSIPPLLVFNFCV</sequence>
<keyword evidence="1" id="KW-0812">Transmembrane</keyword>
<name>A0ABD0NAS1_CIRMR</name>
<keyword evidence="1" id="KW-0472">Membrane</keyword>
<keyword evidence="3" id="KW-1185">Reference proteome</keyword>
<comment type="caution">
    <text evidence="2">The sequence shown here is derived from an EMBL/GenBank/DDBJ whole genome shotgun (WGS) entry which is preliminary data.</text>
</comment>
<dbReference type="AlphaFoldDB" id="A0ABD0NAS1"/>